<accession>A0A9Q8SIF7</accession>
<sequence>MQTGQTYEGRDDPGRVHPATGSSCARYESLSTSQTLILGVVPGHGREWTGPAPISVHYEGREVLGERARTRGFRSLVANSGLLLWSRHLRRRKQDCELAIPHECKLRQTCKGKRSTQSLERLPHRHIDEREREKAAVFDIELQVSRRLGLPASISPSPTRNSELSNAHSHHHILL</sequence>
<dbReference type="EMBL" id="CP019474">
    <property type="protein sequence ID" value="UQC77959.1"/>
    <property type="molecule type" value="Genomic_DNA"/>
</dbReference>
<dbReference type="GeneID" id="73337464"/>
<evidence type="ECO:0000256" key="1">
    <source>
        <dbReference type="SAM" id="MobiDB-lite"/>
    </source>
</evidence>
<proteinExistence type="predicted"/>
<evidence type="ECO:0000313" key="3">
    <source>
        <dbReference type="Proteomes" id="UP000830671"/>
    </source>
</evidence>
<evidence type="ECO:0000313" key="2">
    <source>
        <dbReference type="EMBL" id="UQC77959.1"/>
    </source>
</evidence>
<protein>
    <submittedName>
        <fullName evidence="2">Uncharacterized protein</fullName>
    </submittedName>
</protein>
<dbReference type="Proteomes" id="UP000830671">
    <property type="component" value="Chromosome 2"/>
</dbReference>
<reference evidence="2" key="1">
    <citation type="journal article" date="2021" name="Mol. Plant Microbe Interact.">
        <title>Complete Genome Sequence of the Plant-Pathogenic Fungus Colletotrichum lupini.</title>
        <authorList>
            <person name="Baroncelli R."/>
            <person name="Pensec F."/>
            <person name="Da Lio D."/>
            <person name="Boufleur T."/>
            <person name="Vicente I."/>
            <person name="Sarrocco S."/>
            <person name="Picot A."/>
            <person name="Baraldi E."/>
            <person name="Sukno S."/>
            <person name="Thon M."/>
            <person name="Le Floch G."/>
        </authorList>
    </citation>
    <scope>NUCLEOTIDE SEQUENCE</scope>
    <source>
        <strain evidence="2">IMI 504893</strain>
    </source>
</reference>
<feature type="region of interest" description="Disordered" evidence="1">
    <location>
        <begin position="1"/>
        <end position="22"/>
    </location>
</feature>
<gene>
    <name evidence="2" type="ORF">CLUP02_03432</name>
</gene>
<dbReference type="AlphaFoldDB" id="A0A9Q8SIF7"/>
<dbReference type="RefSeq" id="XP_049139597.1">
    <property type="nucleotide sequence ID" value="XM_049282454.1"/>
</dbReference>
<dbReference type="KEGG" id="clup:CLUP02_03432"/>
<organism evidence="2 3">
    <name type="scientific">Colletotrichum lupini</name>
    <dbReference type="NCBI Taxonomy" id="145971"/>
    <lineage>
        <taxon>Eukaryota</taxon>
        <taxon>Fungi</taxon>
        <taxon>Dikarya</taxon>
        <taxon>Ascomycota</taxon>
        <taxon>Pezizomycotina</taxon>
        <taxon>Sordariomycetes</taxon>
        <taxon>Hypocreomycetidae</taxon>
        <taxon>Glomerellales</taxon>
        <taxon>Glomerellaceae</taxon>
        <taxon>Colletotrichum</taxon>
        <taxon>Colletotrichum acutatum species complex</taxon>
    </lineage>
</organism>
<name>A0A9Q8SIF7_9PEZI</name>
<feature type="region of interest" description="Disordered" evidence="1">
    <location>
        <begin position="151"/>
        <end position="175"/>
    </location>
</feature>
<keyword evidence="3" id="KW-1185">Reference proteome</keyword>
<feature type="compositionally biased region" description="Polar residues" evidence="1">
    <location>
        <begin position="154"/>
        <end position="167"/>
    </location>
</feature>